<proteinExistence type="predicted"/>
<evidence type="ECO:0000313" key="1">
    <source>
        <dbReference type="EMBL" id="AKG47415.1"/>
    </source>
</evidence>
<reference evidence="1" key="2">
    <citation type="submission" date="2014-02" db="EMBL/GenBank/DDBJ databases">
        <title>Plasmid-mediated 2-methylpyridine and pyridine degradation in Arthrobacter sp. 68b.</title>
        <authorList>
            <person name="Stanislauskiene R."/>
            <person name="Rutkiene R."/>
            <person name="Gasparaviciute R."/>
            <person name="Meskiene R."/>
            <person name="Bachamatova I."/>
            <person name="Marcinkeviciene L."/>
            <person name="Meskys R."/>
        </authorList>
    </citation>
    <scope>NUCLEOTIDE SEQUENCE</scope>
    <source>
        <strain evidence="1">68b</strain>
        <plasmid evidence="1">p2MP</plasmid>
    </source>
</reference>
<protein>
    <submittedName>
        <fullName evidence="1">Uncharacterized protein</fullName>
    </submittedName>
</protein>
<dbReference type="InterPro" id="IPR046609">
    <property type="entry name" value="DUF6668"/>
</dbReference>
<keyword evidence="1" id="KW-0614">Plasmid</keyword>
<sequence length="196" mass="20878">MNQHLNPWITSPETAEPEEAAADEYVSPPAIITGPVLGMVEPDAADRLARRAVTGTATIWVTGVHGGAGETRLSHLVEGARPTEHAWPILEDGFSKPAVLLVCRSDMHGLKAAQRALIQWASGAAPDVNLLGLAVLADAPGKLPKALRDFAALIGGGAPRLWMLPWVESWRLGDTNTGTPGREYQRLITDLTALTN</sequence>
<dbReference type="EMBL" id="KJ410765">
    <property type="protein sequence ID" value="AKG47415.1"/>
    <property type="molecule type" value="Genomic_DNA"/>
</dbReference>
<name>A0A0F7G1F7_9MICC</name>
<dbReference type="AlphaFoldDB" id="A0A0F7G1F7"/>
<dbReference type="Pfam" id="PF20373">
    <property type="entry name" value="DUF6668"/>
    <property type="match status" value="1"/>
</dbReference>
<accession>A0A0F7G1F7</accession>
<reference evidence="1" key="1">
    <citation type="journal article" date="2011" name="Biologija">
        <title>Analysis of phthalate degradation operon from Arthrobacter sp. 68b.</title>
        <authorList>
            <person name="Stanislauskiene R."/>
            <person name="Rudenkov M."/>
            <person name="Karvelis L."/>
            <person name="Gasparaviciute R."/>
            <person name="Meskiene R."/>
            <person name="Casaite V."/>
            <person name="Meskys R."/>
        </authorList>
    </citation>
    <scope>NUCLEOTIDE SEQUENCE</scope>
    <source>
        <strain evidence="1">68b</strain>
        <plasmid evidence="1">p2MP</plasmid>
    </source>
</reference>
<dbReference type="RefSeq" id="WP_173160881.1">
    <property type="nucleotide sequence ID" value="NZ_KJ410765.1"/>
</dbReference>
<organism evidence="1">
    <name type="scientific">Arthrobacter sp. 68b</name>
    <dbReference type="NCBI Taxonomy" id="311808"/>
    <lineage>
        <taxon>Bacteria</taxon>
        <taxon>Bacillati</taxon>
        <taxon>Actinomycetota</taxon>
        <taxon>Actinomycetes</taxon>
        <taxon>Micrococcales</taxon>
        <taxon>Micrococcaceae</taxon>
        <taxon>Arthrobacter</taxon>
    </lineage>
</organism>
<geneLocation type="plasmid" evidence="1">
    <name>p2MP</name>
</geneLocation>